<dbReference type="InterPro" id="IPR016461">
    <property type="entry name" value="COMT-like"/>
</dbReference>
<evidence type="ECO:0000313" key="5">
    <source>
        <dbReference type="EMBL" id="KIX06844.1"/>
    </source>
</evidence>
<dbReference type="GO" id="GO:0032259">
    <property type="term" value="P:methylation"/>
    <property type="evidence" value="ECO:0007669"/>
    <property type="project" value="UniProtKB-KW"/>
</dbReference>
<organism evidence="5 6">
    <name type="scientific">Rhinocladiella mackenziei CBS 650.93</name>
    <dbReference type="NCBI Taxonomy" id="1442369"/>
    <lineage>
        <taxon>Eukaryota</taxon>
        <taxon>Fungi</taxon>
        <taxon>Dikarya</taxon>
        <taxon>Ascomycota</taxon>
        <taxon>Pezizomycotina</taxon>
        <taxon>Eurotiomycetes</taxon>
        <taxon>Chaetothyriomycetidae</taxon>
        <taxon>Chaetothyriales</taxon>
        <taxon>Herpotrichiellaceae</taxon>
        <taxon>Rhinocladiella</taxon>
    </lineage>
</organism>
<dbReference type="InterPro" id="IPR036388">
    <property type="entry name" value="WH-like_DNA-bd_sf"/>
</dbReference>
<dbReference type="PANTHER" id="PTHR43712">
    <property type="entry name" value="PUTATIVE (AFU_ORTHOLOGUE AFUA_4G14580)-RELATED"/>
    <property type="match status" value="1"/>
</dbReference>
<dbReference type="InterPro" id="IPR036390">
    <property type="entry name" value="WH_DNA-bd_sf"/>
</dbReference>
<dbReference type="SUPFAM" id="SSF53335">
    <property type="entry name" value="S-adenosyl-L-methionine-dependent methyltransferases"/>
    <property type="match status" value="1"/>
</dbReference>
<dbReference type="OrthoDB" id="1535081at2759"/>
<dbReference type="GeneID" id="25292891"/>
<dbReference type="AlphaFoldDB" id="A0A0D2IM64"/>
<proteinExistence type="predicted"/>
<keyword evidence="2" id="KW-0808">Transferase</keyword>
<protein>
    <recommendedName>
        <fullName evidence="4">O-methyltransferase C-terminal domain-containing protein</fullName>
    </recommendedName>
</protein>
<sequence length="436" mass="49035">MGSEGNDPSTLDAGTNELVESLYALTQQISQASKDYKDPSGQQGLLLRQRMANAARQIIDIIREPGETPYEFSTHMAEMGAIRMFMKIRAFDKIPLEGTISYRDLAASLGAEESLITRMAWMMVATGFLHQIGEDLVAHSRLSKLYVHGNPQGVFFQIMFDEGMVPWVQWPQFFDKYGLKEPKLGNYNPHSFAWGDEDKTFWEVISKDPERQADFNQSMNTFDEVLPVTGMYDFSWIAKVEGPEDRPLIVDVGGGKGQALKRIMATFPEIPAKRLVLQDRGSVIEEVIQANEPGFEEVKKIPHDFFKPNPVKGEFRPFFLCTSLFRATDSSFPFPDALVYYIRRCMHDWSDDNNRIILSHLADAMAPDSKVLITEQIMPNPPTALNAWTDLCMLNLGGKERTEKMFDALTASAGLKMVGVHKSLATDVAVIECVKA</sequence>
<dbReference type="Proteomes" id="UP000053617">
    <property type="component" value="Unassembled WGS sequence"/>
</dbReference>
<dbReference type="InterPro" id="IPR001077">
    <property type="entry name" value="COMT_C"/>
</dbReference>
<gene>
    <name evidence="5" type="ORF">Z518_04820</name>
</gene>
<accession>A0A0D2IM64</accession>
<evidence type="ECO:0000259" key="4">
    <source>
        <dbReference type="Pfam" id="PF00891"/>
    </source>
</evidence>
<dbReference type="VEuPathDB" id="FungiDB:Z518_04820"/>
<dbReference type="Gene3D" id="1.10.10.10">
    <property type="entry name" value="Winged helix-like DNA-binding domain superfamily/Winged helix DNA-binding domain"/>
    <property type="match status" value="1"/>
</dbReference>
<dbReference type="HOGENOM" id="CLU_005533_5_2_1"/>
<evidence type="ECO:0000256" key="1">
    <source>
        <dbReference type="ARBA" id="ARBA00022603"/>
    </source>
</evidence>
<evidence type="ECO:0000313" key="6">
    <source>
        <dbReference type="Proteomes" id="UP000053617"/>
    </source>
</evidence>
<dbReference type="GO" id="GO:0008171">
    <property type="term" value="F:O-methyltransferase activity"/>
    <property type="evidence" value="ECO:0007669"/>
    <property type="project" value="InterPro"/>
</dbReference>
<evidence type="ECO:0000256" key="2">
    <source>
        <dbReference type="ARBA" id="ARBA00022679"/>
    </source>
</evidence>
<feature type="domain" description="O-methyltransferase C-terminal" evidence="4">
    <location>
        <begin position="333"/>
        <end position="415"/>
    </location>
</feature>
<dbReference type="Gene3D" id="3.40.50.150">
    <property type="entry name" value="Vaccinia Virus protein VP39"/>
    <property type="match status" value="1"/>
</dbReference>
<dbReference type="PANTHER" id="PTHR43712:SF16">
    <property type="entry name" value="O-METHYLTRANSFERASE ELCB"/>
    <property type="match status" value="1"/>
</dbReference>
<feature type="domain" description="O-methyltransferase C-terminal" evidence="4">
    <location>
        <begin position="193"/>
        <end position="307"/>
    </location>
</feature>
<dbReference type="InterPro" id="IPR029063">
    <property type="entry name" value="SAM-dependent_MTases_sf"/>
</dbReference>
<reference evidence="5 6" key="1">
    <citation type="submission" date="2015-01" db="EMBL/GenBank/DDBJ databases">
        <title>The Genome Sequence of Rhinocladiella mackenzie CBS 650.93.</title>
        <authorList>
            <consortium name="The Broad Institute Genomics Platform"/>
            <person name="Cuomo C."/>
            <person name="de Hoog S."/>
            <person name="Gorbushina A."/>
            <person name="Stielow B."/>
            <person name="Teixiera M."/>
            <person name="Abouelleil A."/>
            <person name="Chapman S.B."/>
            <person name="Priest M."/>
            <person name="Young S.K."/>
            <person name="Wortman J."/>
            <person name="Nusbaum C."/>
            <person name="Birren B."/>
        </authorList>
    </citation>
    <scope>NUCLEOTIDE SEQUENCE [LARGE SCALE GENOMIC DNA]</scope>
    <source>
        <strain evidence="5 6">CBS 650.93</strain>
    </source>
</reference>
<dbReference type="SUPFAM" id="SSF46785">
    <property type="entry name" value="Winged helix' DNA-binding domain"/>
    <property type="match status" value="1"/>
</dbReference>
<dbReference type="PROSITE" id="PS51683">
    <property type="entry name" value="SAM_OMT_II"/>
    <property type="match status" value="1"/>
</dbReference>
<keyword evidence="1" id="KW-0489">Methyltransferase</keyword>
<dbReference type="Pfam" id="PF00891">
    <property type="entry name" value="Methyltransf_2"/>
    <property type="match status" value="2"/>
</dbReference>
<dbReference type="EMBL" id="KN847477">
    <property type="protein sequence ID" value="KIX06844.1"/>
    <property type="molecule type" value="Genomic_DNA"/>
</dbReference>
<name>A0A0D2IM64_9EURO</name>
<keyword evidence="3" id="KW-0949">S-adenosyl-L-methionine</keyword>
<keyword evidence="6" id="KW-1185">Reference proteome</keyword>
<evidence type="ECO:0000256" key="3">
    <source>
        <dbReference type="ARBA" id="ARBA00022691"/>
    </source>
</evidence>
<dbReference type="RefSeq" id="XP_013273980.1">
    <property type="nucleotide sequence ID" value="XM_013418526.1"/>
</dbReference>